<evidence type="ECO:0000313" key="1">
    <source>
        <dbReference type="EMBL" id="SMC23023.1"/>
    </source>
</evidence>
<organism evidence="1 2">
    <name type="scientific">Desulfacinum hydrothermale DSM 13146</name>
    <dbReference type="NCBI Taxonomy" id="1121390"/>
    <lineage>
        <taxon>Bacteria</taxon>
        <taxon>Pseudomonadati</taxon>
        <taxon>Thermodesulfobacteriota</taxon>
        <taxon>Syntrophobacteria</taxon>
        <taxon>Syntrophobacterales</taxon>
        <taxon>Syntrophobacteraceae</taxon>
        <taxon>Desulfacinum</taxon>
    </lineage>
</organism>
<evidence type="ECO:0008006" key="3">
    <source>
        <dbReference type="Google" id="ProtNLM"/>
    </source>
</evidence>
<dbReference type="EMBL" id="FWXF01000007">
    <property type="protein sequence ID" value="SMC23023.1"/>
    <property type="molecule type" value="Genomic_DNA"/>
</dbReference>
<proteinExistence type="predicted"/>
<protein>
    <recommendedName>
        <fullName evidence="3">DNA repair photolyase</fullName>
    </recommendedName>
</protein>
<dbReference type="RefSeq" id="WP_212636874.1">
    <property type="nucleotide sequence ID" value="NZ_FWXF01000007.1"/>
</dbReference>
<dbReference type="InterPro" id="IPR014998">
    <property type="entry name" value="DUF1848"/>
</dbReference>
<name>A0A1W1XGB6_9BACT</name>
<reference evidence="1 2" key="1">
    <citation type="submission" date="2017-04" db="EMBL/GenBank/DDBJ databases">
        <authorList>
            <person name="Afonso C.L."/>
            <person name="Miller P.J."/>
            <person name="Scott M.A."/>
            <person name="Spackman E."/>
            <person name="Goraichik I."/>
            <person name="Dimitrov K.M."/>
            <person name="Suarez D.L."/>
            <person name="Swayne D.E."/>
        </authorList>
    </citation>
    <scope>NUCLEOTIDE SEQUENCE [LARGE SCALE GENOMIC DNA]</scope>
    <source>
        <strain evidence="1 2">DSM 13146</strain>
    </source>
</reference>
<gene>
    <name evidence="1" type="ORF">SAMN02746041_01626</name>
</gene>
<keyword evidence="2" id="KW-1185">Reference proteome</keyword>
<dbReference type="STRING" id="1121390.SAMN02746041_01626"/>
<accession>A0A1W1XGB6</accession>
<sequence length="297" mass="33709">MIVLSASRRTDIPAFYMDQFMAGIRAGAFEVENPYNGRVSRVAATPDEVAAVVFWSKNYHAFLEGGYGLELQRRGYRLFFHFTVNSPHRVLEPHLPDLEDRLAQVRRLTELVPPQAVNWRFDPILWFRDERGETGNNLGDFVRIAEGMARAGVRTCTTSFLDIYPKVRRRAAGVARWRFLEVSRDKRLQVLRRMLDVLNFLGMELQVCCEEDLVEALGLPDDVRSGACVSHARLEEIYGPLGLSHRRDKGQRSKAGCGCDESRDVGSYRRQPCWHGCLYCYANPVRSGGRRGQGGAP</sequence>
<evidence type="ECO:0000313" key="2">
    <source>
        <dbReference type="Proteomes" id="UP000192783"/>
    </source>
</evidence>
<dbReference type="AlphaFoldDB" id="A0A1W1XGB6"/>
<dbReference type="Pfam" id="PF08902">
    <property type="entry name" value="DUF1848"/>
    <property type="match status" value="1"/>
</dbReference>
<dbReference type="Proteomes" id="UP000192783">
    <property type="component" value="Unassembled WGS sequence"/>
</dbReference>